<organism evidence="3 4">
    <name type="scientific">Apiospora saccharicola</name>
    <dbReference type="NCBI Taxonomy" id="335842"/>
    <lineage>
        <taxon>Eukaryota</taxon>
        <taxon>Fungi</taxon>
        <taxon>Dikarya</taxon>
        <taxon>Ascomycota</taxon>
        <taxon>Pezizomycotina</taxon>
        <taxon>Sordariomycetes</taxon>
        <taxon>Xylariomycetidae</taxon>
        <taxon>Amphisphaeriales</taxon>
        <taxon>Apiosporaceae</taxon>
        <taxon>Apiospora</taxon>
    </lineage>
</organism>
<feature type="region of interest" description="Disordered" evidence="1">
    <location>
        <begin position="415"/>
        <end position="560"/>
    </location>
</feature>
<feature type="domain" description="DUF7924" evidence="2">
    <location>
        <begin position="193"/>
        <end position="403"/>
    </location>
</feature>
<name>A0ABR1UP07_9PEZI</name>
<evidence type="ECO:0000256" key="1">
    <source>
        <dbReference type="SAM" id="MobiDB-lite"/>
    </source>
</evidence>
<feature type="compositionally biased region" description="Low complexity" evidence="1">
    <location>
        <begin position="488"/>
        <end position="506"/>
    </location>
</feature>
<dbReference type="PANTHER" id="PTHR42470">
    <property type="entry name" value="VAST DOMAIN-CONTAINING PROTEIN"/>
    <property type="match status" value="1"/>
</dbReference>
<protein>
    <recommendedName>
        <fullName evidence="2">DUF7924 domain-containing protein</fullName>
    </recommendedName>
</protein>
<evidence type="ECO:0000313" key="3">
    <source>
        <dbReference type="EMBL" id="KAK8060660.1"/>
    </source>
</evidence>
<feature type="compositionally biased region" description="Basic and acidic residues" evidence="1">
    <location>
        <begin position="22"/>
        <end position="38"/>
    </location>
</feature>
<dbReference type="PANTHER" id="PTHR42470:SF1">
    <property type="entry name" value="VAST DOMAIN-CONTAINING PROTEIN"/>
    <property type="match status" value="1"/>
</dbReference>
<feature type="compositionally biased region" description="Basic and acidic residues" evidence="1">
    <location>
        <begin position="539"/>
        <end position="549"/>
    </location>
</feature>
<feature type="compositionally biased region" description="Gly residues" evidence="1">
    <location>
        <begin position="507"/>
        <end position="520"/>
    </location>
</feature>
<sequence>MGDSSPVEGKSGKMAAKKKRSRDTFLWDAERGDYEPPAKRPSYSESLSSRVTAWLSQLPPESPFEADLKMARPMKENGWKGKCNDDGSAAGGRATPSIAFASGVSRPATATGTVQTESTTSTRRLVEQPDYRSKNLKENGIHLLTRTSPIPIPKLVSDLCDDMGKPRTSPEPTPQDSLEEMALLDELQYEGAAEISVEDFFKQEVFPTQRAVAQDGLKVLAKPTFQHCIPNRQGPSRVSRPIPDLVYGYATGLRTPFSDAQKGAGAMMDPRLGIIDSGKVLSFPFFVIEFKGDGPMNGNLWVATNRCLGGSAACTEAVSRLNDQLKRYPGACPVSDITFSIAMSQNEAQLYVSWKTEELQYHTREAAAFYIRRPEEYQQFRRYVKNIIDWGKGTRLRAIKEALDTILEEDRKVLSAEAQQRPAPLSASGSSPTFKRSQGTSFAPQALGPSSSHTVHTESPRAAAQGSDTRQAPVDVLSRNSRGYAQPSGYQSRSAASSSRSFQSGSHAGGGSGSNSGCGDGQVKSPHGPDTHAGITQSKRPDLLGHDGRSLPPTSSTPFFDDRAEIAQVSLEDLLYYDGRYLPSNQ</sequence>
<keyword evidence="4" id="KW-1185">Reference proteome</keyword>
<feature type="compositionally biased region" description="Polar residues" evidence="1">
    <location>
        <begin position="427"/>
        <end position="454"/>
    </location>
</feature>
<dbReference type="EMBL" id="JAQQWM010000006">
    <property type="protein sequence ID" value="KAK8060660.1"/>
    <property type="molecule type" value="Genomic_DNA"/>
</dbReference>
<proteinExistence type="predicted"/>
<evidence type="ECO:0000259" key="2">
    <source>
        <dbReference type="Pfam" id="PF25545"/>
    </source>
</evidence>
<comment type="caution">
    <text evidence="3">The sequence shown here is derived from an EMBL/GenBank/DDBJ whole genome shotgun (WGS) entry which is preliminary data.</text>
</comment>
<feature type="region of interest" description="Disordered" evidence="1">
    <location>
        <begin position="1"/>
        <end position="47"/>
    </location>
</feature>
<dbReference type="InterPro" id="IPR057684">
    <property type="entry name" value="DUF7924"/>
</dbReference>
<gene>
    <name evidence="3" type="ORF">PG996_010590</name>
</gene>
<evidence type="ECO:0000313" key="4">
    <source>
        <dbReference type="Proteomes" id="UP001446871"/>
    </source>
</evidence>
<accession>A0ABR1UP07</accession>
<reference evidence="3 4" key="1">
    <citation type="submission" date="2023-01" db="EMBL/GenBank/DDBJ databases">
        <title>Analysis of 21 Apiospora genomes using comparative genomics revels a genus with tremendous synthesis potential of carbohydrate active enzymes and secondary metabolites.</title>
        <authorList>
            <person name="Sorensen T."/>
        </authorList>
    </citation>
    <scope>NUCLEOTIDE SEQUENCE [LARGE SCALE GENOMIC DNA]</scope>
    <source>
        <strain evidence="3 4">CBS 83171</strain>
    </source>
</reference>
<dbReference type="Proteomes" id="UP001446871">
    <property type="component" value="Unassembled WGS sequence"/>
</dbReference>
<dbReference type="Pfam" id="PF25545">
    <property type="entry name" value="DUF7924"/>
    <property type="match status" value="1"/>
</dbReference>